<organism evidence="1 2">
    <name type="scientific">Leptospira yanagawae serovar Saopaulo str. Sao Paulo = ATCC 700523</name>
    <dbReference type="NCBI Taxonomy" id="1249483"/>
    <lineage>
        <taxon>Bacteria</taxon>
        <taxon>Pseudomonadati</taxon>
        <taxon>Spirochaetota</taxon>
        <taxon>Spirochaetia</taxon>
        <taxon>Leptospirales</taxon>
        <taxon>Leptospiraceae</taxon>
        <taxon>Leptospira</taxon>
    </lineage>
</organism>
<accession>A0A5E8HJG6</accession>
<dbReference type="AlphaFoldDB" id="A0A5E8HJG6"/>
<sequence length="149" mass="16875">MNGRENKKGKIPENLINRLNRSINIALTKFNQENDLDLDDMYLINIYKKVNKSPKSKGIGRSNPVLWEDDFTELEGLILTKIAEHPTTRRELAFNLNIQASSVAGIVGGKLLKFGWVEVVRYRKCTVTHKTVQELSITEKGKIALANHS</sequence>
<dbReference type="InterPro" id="IPR036390">
    <property type="entry name" value="WH_DNA-bd_sf"/>
</dbReference>
<evidence type="ECO:0000313" key="2">
    <source>
        <dbReference type="Proteomes" id="UP000013996"/>
    </source>
</evidence>
<dbReference type="SUPFAM" id="SSF46785">
    <property type="entry name" value="Winged helix' DNA-binding domain"/>
    <property type="match status" value="1"/>
</dbReference>
<proteinExistence type="predicted"/>
<dbReference type="EMBL" id="AOGX02000005">
    <property type="protein sequence ID" value="EOQ90758.1"/>
    <property type="molecule type" value="Genomic_DNA"/>
</dbReference>
<gene>
    <name evidence="1" type="ORF">LEP1GSC202_0445</name>
</gene>
<comment type="caution">
    <text evidence="1">The sequence shown here is derived from an EMBL/GenBank/DDBJ whole genome shotgun (WGS) entry which is preliminary data.</text>
</comment>
<evidence type="ECO:0000313" key="1">
    <source>
        <dbReference type="EMBL" id="EOQ90758.1"/>
    </source>
</evidence>
<dbReference type="Proteomes" id="UP000013996">
    <property type="component" value="Unassembled WGS sequence"/>
</dbReference>
<protein>
    <submittedName>
        <fullName evidence="1">Uncharacterized protein</fullName>
    </submittedName>
</protein>
<dbReference type="RefSeq" id="WP_015675691.1">
    <property type="nucleotide sequence ID" value="NZ_AOGX02000005.1"/>
</dbReference>
<name>A0A5E8HJG6_9LEPT</name>
<reference evidence="1 2" key="1">
    <citation type="submission" date="2013-04" db="EMBL/GenBank/DDBJ databases">
        <authorList>
            <person name="Harkins D.M."/>
            <person name="Durkin A.S."/>
            <person name="Brinkac L.M."/>
            <person name="Haft D.H."/>
            <person name="Selengut J.D."/>
            <person name="Sanka R."/>
            <person name="DePew J."/>
            <person name="Purushe J."/>
            <person name="Hartskeerl R.A."/>
            <person name="Ahmed A."/>
            <person name="van der Linden H."/>
            <person name="Goris M.G.A."/>
            <person name="Vinetz J.M."/>
            <person name="Sutton G.G."/>
            <person name="Nierman W.C."/>
            <person name="Fouts D.E."/>
        </authorList>
    </citation>
    <scope>NUCLEOTIDE SEQUENCE [LARGE SCALE GENOMIC DNA]</scope>
    <source>
        <strain evidence="1 2">Sao Paulo</strain>
    </source>
</reference>